<dbReference type="GO" id="GO:0038166">
    <property type="term" value="P:angiotensin-activated signaling pathway"/>
    <property type="evidence" value="ECO:0007669"/>
    <property type="project" value="InterPro"/>
</dbReference>
<dbReference type="PANTHER" id="PTHR16521">
    <property type="entry name" value="TYPE-1 ANGIOTENSIN II RECEPTOR-ASSOCIATED PROTEIN"/>
    <property type="match status" value="1"/>
</dbReference>
<reference evidence="7" key="1">
    <citation type="submission" date="2025-08" db="UniProtKB">
        <authorList>
            <consortium name="Ensembl"/>
        </authorList>
    </citation>
    <scope>IDENTIFICATION</scope>
</reference>
<keyword evidence="2 6" id="KW-0812">Transmembrane</keyword>
<dbReference type="Proteomes" id="UP000261640">
    <property type="component" value="Unplaced"/>
</dbReference>
<evidence type="ECO:0000256" key="6">
    <source>
        <dbReference type="SAM" id="Phobius"/>
    </source>
</evidence>
<accession>A0A3Q3RJB3</accession>
<dbReference type="PANTHER" id="PTHR16521:SF3">
    <property type="entry name" value="TYPE-1 ANGIOTENSIN II RECEPTOR-ASSOCIATED PROTEIN"/>
    <property type="match status" value="1"/>
</dbReference>
<evidence type="ECO:0000256" key="4">
    <source>
        <dbReference type="ARBA" id="ARBA00023136"/>
    </source>
</evidence>
<keyword evidence="8" id="KW-1185">Reference proteome</keyword>
<dbReference type="Pfam" id="PF06396">
    <property type="entry name" value="AGTRAP"/>
    <property type="match status" value="1"/>
</dbReference>
<feature type="region of interest" description="Disordered" evidence="5">
    <location>
        <begin position="145"/>
        <end position="167"/>
    </location>
</feature>
<dbReference type="SMART" id="SM00805">
    <property type="entry name" value="AGTRAP"/>
    <property type="match status" value="1"/>
</dbReference>
<evidence type="ECO:0000313" key="8">
    <source>
        <dbReference type="Proteomes" id="UP000261640"/>
    </source>
</evidence>
<evidence type="ECO:0000256" key="3">
    <source>
        <dbReference type="ARBA" id="ARBA00022989"/>
    </source>
</evidence>
<keyword evidence="4 6" id="KW-0472">Membrane</keyword>
<keyword evidence="3 6" id="KW-1133">Transmembrane helix</keyword>
<dbReference type="AlphaFoldDB" id="A0A3Q3RJB3"/>
<organism evidence="7 8">
    <name type="scientific">Mastacembelus armatus</name>
    <name type="common">zig-zag eel</name>
    <dbReference type="NCBI Taxonomy" id="205130"/>
    <lineage>
        <taxon>Eukaryota</taxon>
        <taxon>Metazoa</taxon>
        <taxon>Chordata</taxon>
        <taxon>Craniata</taxon>
        <taxon>Vertebrata</taxon>
        <taxon>Euteleostomi</taxon>
        <taxon>Actinopterygii</taxon>
        <taxon>Neopterygii</taxon>
        <taxon>Teleostei</taxon>
        <taxon>Neoteleostei</taxon>
        <taxon>Acanthomorphata</taxon>
        <taxon>Anabantaria</taxon>
        <taxon>Synbranchiformes</taxon>
        <taxon>Mastacembelidae</taxon>
        <taxon>Mastacembelus</taxon>
    </lineage>
</organism>
<comment type="subcellular location">
    <subcellularLocation>
        <location evidence="1">Membrane</location>
        <topology evidence="1">Multi-pass membrane protein</topology>
    </subcellularLocation>
</comment>
<evidence type="ECO:0000256" key="5">
    <source>
        <dbReference type="SAM" id="MobiDB-lite"/>
    </source>
</evidence>
<sequence length="167" mass="18807">MEIPAINLKAIVLVHWLLTVWGCMAWLPMSFAWGNFTVLAVGVWAIAQRDSVDAVLMFLIGMIVTILTDIIHFGIFYPTDLSIERGRDTVRFSIGMAILSLLLKPASCFFVYQMYHERGGDYNINFGFPSVSRNRDAYQSIDQQNEPSNVQHPFNPAQDSKPGVGTY</sequence>
<protein>
    <submittedName>
        <fullName evidence="7">Angiotensin II receptor-associated protein</fullName>
    </submittedName>
</protein>
<dbReference type="OrthoDB" id="8191171at2759"/>
<evidence type="ECO:0000256" key="2">
    <source>
        <dbReference type="ARBA" id="ARBA00022692"/>
    </source>
</evidence>
<reference evidence="7" key="2">
    <citation type="submission" date="2025-09" db="UniProtKB">
        <authorList>
            <consortium name="Ensembl"/>
        </authorList>
    </citation>
    <scope>IDENTIFICATION</scope>
</reference>
<dbReference type="GeneTree" id="ENSGT00390000017402"/>
<dbReference type="GO" id="GO:0008217">
    <property type="term" value="P:regulation of blood pressure"/>
    <property type="evidence" value="ECO:0007669"/>
    <property type="project" value="TreeGrafter"/>
</dbReference>
<name>A0A3Q3RJB3_9TELE</name>
<proteinExistence type="predicted"/>
<dbReference type="InterPro" id="IPR009436">
    <property type="entry name" value="AGTRAP"/>
</dbReference>
<dbReference type="GeneID" id="113129847"/>
<dbReference type="CTD" id="57085"/>
<dbReference type="STRING" id="205130.ENSMAMP00000002915"/>
<evidence type="ECO:0000256" key="1">
    <source>
        <dbReference type="ARBA" id="ARBA00004141"/>
    </source>
</evidence>
<evidence type="ECO:0000313" key="7">
    <source>
        <dbReference type="Ensembl" id="ENSMAMP00000002915.1"/>
    </source>
</evidence>
<dbReference type="Ensembl" id="ENSMAMT00000002974.2">
    <property type="protein sequence ID" value="ENSMAMP00000002915.1"/>
    <property type="gene ID" value="ENSMAMG00000002029.2"/>
</dbReference>
<dbReference type="GO" id="GO:0005886">
    <property type="term" value="C:plasma membrane"/>
    <property type="evidence" value="ECO:0007669"/>
    <property type="project" value="TreeGrafter"/>
</dbReference>
<dbReference type="InParanoid" id="A0A3Q3RJB3"/>
<feature type="transmembrane region" description="Helical" evidence="6">
    <location>
        <begin position="54"/>
        <end position="77"/>
    </location>
</feature>
<feature type="transmembrane region" description="Helical" evidence="6">
    <location>
        <begin position="89"/>
        <end position="112"/>
    </location>
</feature>
<dbReference type="RefSeq" id="XP_026161774.1">
    <property type="nucleotide sequence ID" value="XM_026305989.1"/>
</dbReference>